<keyword evidence="1" id="KW-1133">Transmembrane helix</keyword>
<proteinExistence type="predicted"/>
<protein>
    <submittedName>
        <fullName evidence="2">Uncharacterized protein</fullName>
    </submittedName>
</protein>
<organism evidence="2 3">
    <name type="scientific">Enterobacter kobei</name>
    <dbReference type="NCBI Taxonomy" id="208224"/>
    <lineage>
        <taxon>Bacteria</taxon>
        <taxon>Pseudomonadati</taxon>
        <taxon>Pseudomonadota</taxon>
        <taxon>Gammaproteobacteria</taxon>
        <taxon>Enterobacterales</taxon>
        <taxon>Enterobacteriaceae</taxon>
        <taxon>Enterobacter</taxon>
        <taxon>Enterobacter cloacae complex</taxon>
    </lineage>
</organism>
<dbReference type="AlphaFoldDB" id="A0AA86IY25"/>
<dbReference type="Proteomes" id="UP000682928">
    <property type="component" value="Chromosome"/>
</dbReference>
<name>A0AA86IY25_9ENTR</name>
<keyword evidence="1" id="KW-0812">Transmembrane</keyword>
<accession>A0AA86IY25</accession>
<dbReference type="RefSeq" id="WP_088219817.1">
    <property type="nucleotide sequence ID" value="NZ_AP024590.1"/>
</dbReference>
<gene>
    <name evidence="2" type="ORF">ENKO_28660</name>
</gene>
<evidence type="ECO:0000256" key="1">
    <source>
        <dbReference type="SAM" id="Phobius"/>
    </source>
</evidence>
<feature type="transmembrane region" description="Helical" evidence="1">
    <location>
        <begin position="202"/>
        <end position="226"/>
    </location>
</feature>
<sequence length="246" mass="27807">MKSFDSVADIITNEFLTSPLGTLTSIFSVIGGIYAAFLLVKKFLNTPIKGKSEFLSQAGVPAWPLRLFYVSLPLHTIPRNTRTDLFFGFLLILAGLGGAAFLSVMHIKTLRTPPDSTLLVYKPTDEFFYLTWGSAKTASLFPRHTLTLTSEQCDEMPVDTLAQKSRMSADLTGFICEIFRKKEYTHYISKEITNFRQTKGTLYSVLSLCETGLFWLAVSIMLTLYYRKIVTQHIIEQHKKAESYLT</sequence>
<dbReference type="InterPro" id="IPR046188">
    <property type="entry name" value="DUF6216"/>
</dbReference>
<dbReference type="Pfam" id="PF19723">
    <property type="entry name" value="DUF6216"/>
    <property type="match status" value="1"/>
</dbReference>
<reference evidence="2" key="1">
    <citation type="submission" date="2021-04" db="EMBL/GenBank/DDBJ databases">
        <title>Difference and commonality of drug resistance evolution in various bacteria. and drug sensitivity profiles.</title>
        <authorList>
            <person name="Maeda T."/>
            <person name="Shibai A."/>
            <person name="Kawada K."/>
            <person name="Kotani H."/>
            <person name="Tarusawa Y."/>
            <person name="Tanabe K."/>
            <person name="Furusawa C."/>
        </authorList>
    </citation>
    <scope>NUCLEOTIDE SEQUENCE</scope>
    <source>
        <strain evidence="2">JCM 8580</strain>
    </source>
</reference>
<feature type="transmembrane region" description="Helical" evidence="1">
    <location>
        <begin position="20"/>
        <end position="40"/>
    </location>
</feature>
<feature type="transmembrane region" description="Helical" evidence="1">
    <location>
        <begin position="85"/>
        <end position="107"/>
    </location>
</feature>
<keyword evidence="1" id="KW-0472">Membrane</keyword>
<dbReference type="EMBL" id="AP024590">
    <property type="protein sequence ID" value="BCU56272.1"/>
    <property type="molecule type" value="Genomic_DNA"/>
</dbReference>
<evidence type="ECO:0000313" key="3">
    <source>
        <dbReference type="Proteomes" id="UP000682928"/>
    </source>
</evidence>
<evidence type="ECO:0000313" key="2">
    <source>
        <dbReference type="EMBL" id="BCU56272.1"/>
    </source>
</evidence>